<gene>
    <name evidence="2" type="ORF">METZ01_LOCUS338919</name>
</gene>
<feature type="region of interest" description="Disordered" evidence="1">
    <location>
        <begin position="90"/>
        <end position="118"/>
    </location>
</feature>
<dbReference type="AlphaFoldDB" id="A0A382QMC1"/>
<proteinExistence type="predicted"/>
<reference evidence="2" key="1">
    <citation type="submission" date="2018-05" db="EMBL/GenBank/DDBJ databases">
        <authorList>
            <person name="Lanie J.A."/>
            <person name="Ng W.-L."/>
            <person name="Kazmierczak K.M."/>
            <person name="Andrzejewski T.M."/>
            <person name="Davidsen T.M."/>
            <person name="Wayne K.J."/>
            <person name="Tettelin H."/>
            <person name="Glass J.I."/>
            <person name="Rusch D."/>
            <person name="Podicherti R."/>
            <person name="Tsui H.-C.T."/>
            <person name="Winkler M.E."/>
        </authorList>
    </citation>
    <scope>NUCLEOTIDE SEQUENCE</scope>
</reference>
<feature type="compositionally biased region" description="Low complexity" evidence="1">
    <location>
        <begin position="107"/>
        <end position="118"/>
    </location>
</feature>
<evidence type="ECO:0000256" key="1">
    <source>
        <dbReference type="SAM" id="MobiDB-lite"/>
    </source>
</evidence>
<accession>A0A382QMC1</accession>
<organism evidence="2">
    <name type="scientific">marine metagenome</name>
    <dbReference type="NCBI Taxonomy" id="408172"/>
    <lineage>
        <taxon>unclassified sequences</taxon>
        <taxon>metagenomes</taxon>
        <taxon>ecological metagenomes</taxon>
    </lineage>
</organism>
<sequence>MAVTEESNLAKKVEEKESEIKFSDEELQSLRSLQEGYQEKSAQFGQLKVQKLLVQQQLDALDATEIQMESDYSELQKKEQDIVKSLNEKYGPGNLDPATGVFTPAPTTAQVTETSETT</sequence>
<protein>
    <submittedName>
        <fullName evidence="2">Uncharacterized protein</fullName>
    </submittedName>
</protein>
<name>A0A382QMC1_9ZZZZ</name>
<dbReference type="EMBL" id="UINC01115208">
    <property type="protein sequence ID" value="SVC86065.1"/>
    <property type="molecule type" value="Genomic_DNA"/>
</dbReference>
<evidence type="ECO:0000313" key="2">
    <source>
        <dbReference type="EMBL" id="SVC86065.1"/>
    </source>
</evidence>